<evidence type="ECO:0000313" key="4">
    <source>
        <dbReference type="Proteomes" id="UP000186246"/>
    </source>
</evidence>
<evidence type="ECO:0000313" key="3">
    <source>
        <dbReference type="EMBL" id="SIS63348.1"/>
    </source>
</evidence>
<evidence type="ECO:0000256" key="1">
    <source>
        <dbReference type="ARBA" id="ARBA00022729"/>
    </source>
</evidence>
<reference evidence="4" key="1">
    <citation type="submission" date="2017-01" db="EMBL/GenBank/DDBJ databases">
        <authorList>
            <person name="Varghese N."/>
            <person name="Submissions S."/>
        </authorList>
    </citation>
    <scope>NUCLEOTIDE SEQUENCE [LARGE SCALE GENOMIC DNA]</scope>
    <source>
        <strain evidence="4">DSM 21068</strain>
    </source>
</reference>
<feature type="signal peptide" evidence="2">
    <location>
        <begin position="1"/>
        <end position="19"/>
    </location>
</feature>
<sequence>MKKNLLTIGLLALAYSVQAQSTVLNVGNTAKFYISKNTLVYNGGSVRFVGSGQVENHGNVMVVGTSSDTFTTVTSTGVAKTPDADLTTGIYAPGATPNFINKLNEPTNFGLPNVPDFPVTAEDESQRYTYGQLFVSGITQNGLQGYVDQEYRQLNHGAYQQIGMPFFNKAYSTLSTELGKTFTTARGSQNDVLTWNNPNVVFDHVTNLSNTMINPKTYVILGTGGGLNFQTGTKTFKGRPVAEESAASQLMQNAGANVTFGTGGGGYNQYNEKYYTYLQDGFHLATTGNTAWTGNYGKNIYQYSNPFMTNLDLSGLGFENVGGPDSDGDGNQLNNFYGVRLEVSGVTYSTAVGGNTASYKYVTRDSGSGKLTIGDVYFLNVRPMGTFVLKFQNNGTVNPAQHTLNFQNLRRFNYLPRATATPYTVTAAKNGAASTTKQLTVIGLNAAGEELGRTYYVVSPEAATGNSSNSRMQVTAFSTNVVGTYEEDPAGGYDTNVWNNYWLYINEANESNFTGKNVKLAKYSADVVSYKFEVKENGVLIADNTHTLSSGIGFYFRPDNGALQEAKQGNTVAASQQFSDLYYGAPSSVVLGTNDTKKPSRTMVIFVPDINDYIVRFDPNWKKADITVYDMSGKLVLTKKDVKTDKDFVIDLDDNIKNGYIVNILSDNGEKVATKILK</sequence>
<feature type="chain" id="PRO_5013292253" evidence="2">
    <location>
        <begin position="20"/>
        <end position="678"/>
    </location>
</feature>
<dbReference type="OrthoDB" id="1272926at2"/>
<proteinExistence type="predicted"/>
<dbReference type="STRING" id="551459.SAMN05421796_101717"/>
<name>A0A1N7KP42_9FLAO</name>
<keyword evidence="1 2" id="KW-0732">Signal</keyword>
<gene>
    <name evidence="3" type="ORF">SAMN05421796_101717</name>
</gene>
<evidence type="ECO:0000256" key="2">
    <source>
        <dbReference type="SAM" id="SignalP"/>
    </source>
</evidence>
<dbReference type="AlphaFoldDB" id="A0A1N7KP42"/>
<dbReference type="Proteomes" id="UP000186246">
    <property type="component" value="Unassembled WGS sequence"/>
</dbReference>
<dbReference type="NCBIfam" id="TIGR04183">
    <property type="entry name" value="Por_Secre_tail"/>
    <property type="match status" value="1"/>
</dbReference>
<protein>
    <submittedName>
        <fullName evidence="3">Por secretion system C-terminal sorting domain-containing protein</fullName>
    </submittedName>
</protein>
<organism evidence="3 4">
    <name type="scientific">Chryseobacterium piscicola</name>
    <dbReference type="NCBI Taxonomy" id="551459"/>
    <lineage>
        <taxon>Bacteria</taxon>
        <taxon>Pseudomonadati</taxon>
        <taxon>Bacteroidota</taxon>
        <taxon>Flavobacteriia</taxon>
        <taxon>Flavobacteriales</taxon>
        <taxon>Weeksellaceae</taxon>
        <taxon>Chryseobacterium group</taxon>
        <taxon>Chryseobacterium</taxon>
    </lineage>
</organism>
<dbReference type="EMBL" id="FTOJ01000001">
    <property type="protein sequence ID" value="SIS63348.1"/>
    <property type="molecule type" value="Genomic_DNA"/>
</dbReference>
<dbReference type="InterPro" id="IPR026444">
    <property type="entry name" value="Secre_tail"/>
</dbReference>
<accession>A0A1N7KP42</accession>
<dbReference type="RefSeq" id="WP_084566578.1">
    <property type="nucleotide sequence ID" value="NZ_FTOJ01000001.1"/>
</dbReference>